<dbReference type="Proteomes" id="UP001151760">
    <property type="component" value="Unassembled WGS sequence"/>
</dbReference>
<organism evidence="1 2">
    <name type="scientific">Tanacetum coccineum</name>
    <dbReference type="NCBI Taxonomy" id="301880"/>
    <lineage>
        <taxon>Eukaryota</taxon>
        <taxon>Viridiplantae</taxon>
        <taxon>Streptophyta</taxon>
        <taxon>Embryophyta</taxon>
        <taxon>Tracheophyta</taxon>
        <taxon>Spermatophyta</taxon>
        <taxon>Magnoliopsida</taxon>
        <taxon>eudicotyledons</taxon>
        <taxon>Gunneridae</taxon>
        <taxon>Pentapetalae</taxon>
        <taxon>asterids</taxon>
        <taxon>campanulids</taxon>
        <taxon>Asterales</taxon>
        <taxon>Asteraceae</taxon>
        <taxon>Asteroideae</taxon>
        <taxon>Anthemideae</taxon>
        <taxon>Anthemidinae</taxon>
        <taxon>Tanacetum</taxon>
    </lineage>
</organism>
<accession>A0ABQ5ECE8</accession>
<evidence type="ECO:0008006" key="3">
    <source>
        <dbReference type="Google" id="ProtNLM"/>
    </source>
</evidence>
<dbReference type="EMBL" id="BQNB010016164">
    <property type="protein sequence ID" value="GJT48558.1"/>
    <property type="molecule type" value="Genomic_DNA"/>
</dbReference>
<gene>
    <name evidence="1" type="ORF">Tco_0974715</name>
</gene>
<proteinExistence type="predicted"/>
<reference evidence="1" key="2">
    <citation type="submission" date="2022-01" db="EMBL/GenBank/DDBJ databases">
        <authorList>
            <person name="Yamashiro T."/>
            <person name="Shiraishi A."/>
            <person name="Satake H."/>
            <person name="Nakayama K."/>
        </authorList>
    </citation>
    <scope>NUCLEOTIDE SEQUENCE</scope>
</reference>
<evidence type="ECO:0000313" key="2">
    <source>
        <dbReference type="Proteomes" id="UP001151760"/>
    </source>
</evidence>
<keyword evidence="2" id="KW-1185">Reference proteome</keyword>
<evidence type="ECO:0000313" key="1">
    <source>
        <dbReference type="EMBL" id="GJT48558.1"/>
    </source>
</evidence>
<reference evidence="1" key="1">
    <citation type="journal article" date="2022" name="Int. J. Mol. Sci.">
        <title>Draft Genome of Tanacetum Coccineum: Genomic Comparison of Closely Related Tanacetum-Family Plants.</title>
        <authorList>
            <person name="Yamashiro T."/>
            <person name="Shiraishi A."/>
            <person name="Nakayama K."/>
            <person name="Satake H."/>
        </authorList>
    </citation>
    <scope>NUCLEOTIDE SEQUENCE</scope>
</reference>
<name>A0ABQ5ECE8_9ASTR</name>
<comment type="caution">
    <text evidence="1">The sequence shown here is derived from an EMBL/GenBank/DDBJ whole genome shotgun (WGS) entry which is preliminary data.</text>
</comment>
<protein>
    <recommendedName>
        <fullName evidence="3">Gag-Pol polyprotein</fullName>
    </recommendedName>
</protein>
<sequence length="166" mass="19049">MTDPAWIESLQEELLQFKRLDVWVLVPAPDNIKPLTLKWLFNKKHDEENTHIDTRLVWVVRGYHPLPEEGKISNRNLRFGTDDNDISVVQSNVELLSLVYKPKVYPTLISNLMKKPLQNFHDGGNDVLPRGLWYTKDSGFELTGFSDADYAGCKTPSRVLPVELNS</sequence>